<feature type="domain" description="Response regulatory" evidence="18">
    <location>
        <begin position="2024"/>
        <end position="2147"/>
    </location>
</feature>
<dbReference type="SMART" id="SM00065">
    <property type="entry name" value="GAF"/>
    <property type="match status" value="1"/>
</dbReference>
<keyword evidence="13" id="KW-0472">Membrane</keyword>
<dbReference type="OrthoDB" id="60033at2759"/>
<dbReference type="SUPFAM" id="SSF56112">
    <property type="entry name" value="Protein kinase-like (PK-like)"/>
    <property type="match status" value="1"/>
</dbReference>
<dbReference type="STRING" id="4846.A0A367KWM4"/>
<dbReference type="Pfam" id="PF00512">
    <property type="entry name" value="HisKA"/>
    <property type="match status" value="1"/>
</dbReference>
<keyword evidence="12" id="KW-0446">Lipid-binding</keyword>
<dbReference type="InterPro" id="IPR004358">
    <property type="entry name" value="Sig_transdc_His_kin-like_C"/>
</dbReference>
<keyword evidence="11" id="KW-0445">Lipid transport</keyword>
<keyword evidence="4" id="KW-0813">Transport</keyword>
<dbReference type="SUPFAM" id="SSF47384">
    <property type="entry name" value="Homodimeric domain of signal transducing histidine kinase"/>
    <property type="match status" value="1"/>
</dbReference>
<dbReference type="Pfam" id="PF02518">
    <property type="entry name" value="HATPase_c"/>
    <property type="match status" value="1"/>
</dbReference>
<dbReference type="PROSITE" id="PS50011">
    <property type="entry name" value="PROTEIN_KINASE_DOM"/>
    <property type="match status" value="1"/>
</dbReference>
<keyword evidence="9" id="KW-0067">ATP-binding</keyword>
<dbReference type="InterPro" id="IPR005467">
    <property type="entry name" value="His_kinase_dom"/>
</dbReference>
<evidence type="ECO:0000256" key="3">
    <source>
        <dbReference type="ARBA" id="ARBA00012438"/>
    </source>
</evidence>
<dbReference type="InterPro" id="IPR003661">
    <property type="entry name" value="HisK_dim/P_dom"/>
</dbReference>
<proteinExistence type="predicted"/>
<evidence type="ECO:0000256" key="12">
    <source>
        <dbReference type="ARBA" id="ARBA00023121"/>
    </source>
</evidence>
<evidence type="ECO:0000256" key="1">
    <source>
        <dbReference type="ARBA" id="ARBA00000085"/>
    </source>
</evidence>
<dbReference type="EC" id="2.7.13.3" evidence="3"/>
<feature type="compositionally biased region" description="Low complexity" evidence="15">
    <location>
        <begin position="682"/>
        <end position="705"/>
    </location>
</feature>
<feature type="region of interest" description="Disordered" evidence="15">
    <location>
        <begin position="2571"/>
        <end position="2604"/>
    </location>
</feature>
<organism evidence="20 21">
    <name type="scientific">Rhizopus stolonifer</name>
    <name type="common">Rhizopus nigricans</name>
    <dbReference type="NCBI Taxonomy" id="4846"/>
    <lineage>
        <taxon>Eukaryota</taxon>
        <taxon>Fungi</taxon>
        <taxon>Fungi incertae sedis</taxon>
        <taxon>Mucoromycota</taxon>
        <taxon>Mucoromycotina</taxon>
        <taxon>Mucoromycetes</taxon>
        <taxon>Mucorales</taxon>
        <taxon>Mucorineae</taxon>
        <taxon>Rhizopodaceae</taxon>
        <taxon>Rhizopus</taxon>
    </lineage>
</organism>
<dbReference type="SUPFAM" id="SSF55874">
    <property type="entry name" value="ATPase domain of HSP90 chaperone/DNA topoisomerase II/histidine kinase"/>
    <property type="match status" value="1"/>
</dbReference>
<keyword evidence="21" id="KW-1185">Reference proteome</keyword>
<dbReference type="InterPro" id="IPR011006">
    <property type="entry name" value="CheY-like_superfamily"/>
</dbReference>
<feature type="domain" description="SMP-LTD" evidence="19">
    <location>
        <begin position="2313"/>
        <end position="2506"/>
    </location>
</feature>
<dbReference type="InterPro" id="IPR001789">
    <property type="entry name" value="Sig_transdc_resp-reg_receiver"/>
</dbReference>
<keyword evidence="7" id="KW-0547">Nucleotide-binding</keyword>
<comment type="caution">
    <text evidence="20">The sequence shown here is derived from an EMBL/GenBank/DDBJ whole genome shotgun (WGS) entry which is preliminary data.</text>
</comment>
<evidence type="ECO:0000259" key="17">
    <source>
        <dbReference type="PROSITE" id="PS50109"/>
    </source>
</evidence>
<evidence type="ECO:0000259" key="19">
    <source>
        <dbReference type="PROSITE" id="PS51847"/>
    </source>
</evidence>
<gene>
    <name evidence="20" type="ORF">CU098_010581</name>
</gene>
<evidence type="ECO:0000256" key="11">
    <source>
        <dbReference type="ARBA" id="ARBA00023055"/>
    </source>
</evidence>
<dbReference type="Gene3D" id="1.10.510.10">
    <property type="entry name" value="Transferase(Phosphotransferase) domain 1"/>
    <property type="match status" value="1"/>
</dbReference>
<dbReference type="InterPro" id="IPR031468">
    <property type="entry name" value="SMP_LBD"/>
</dbReference>
<dbReference type="Gene3D" id="2.30.29.30">
    <property type="entry name" value="Pleckstrin-homology domain (PH domain)/Phosphotyrosine-binding domain (PTB)"/>
    <property type="match status" value="1"/>
</dbReference>
<evidence type="ECO:0000313" key="20">
    <source>
        <dbReference type="EMBL" id="RCI06613.1"/>
    </source>
</evidence>
<dbReference type="InterPro" id="IPR011009">
    <property type="entry name" value="Kinase-like_dom_sf"/>
</dbReference>
<dbReference type="GO" id="GO:0000155">
    <property type="term" value="F:phosphorelay sensor kinase activity"/>
    <property type="evidence" value="ECO:0007669"/>
    <property type="project" value="InterPro"/>
</dbReference>
<dbReference type="CDD" id="cd00082">
    <property type="entry name" value="HisKA"/>
    <property type="match status" value="1"/>
</dbReference>
<dbReference type="FunFam" id="1.10.287.130:FF:000002">
    <property type="entry name" value="Two-component osmosensing histidine kinase"/>
    <property type="match status" value="1"/>
</dbReference>
<feature type="region of interest" description="Disordered" evidence="15">
    <location>
        <begin position="678"/>
        <end position="707"/>
    </location>
</feature>
<dbReference type="PRINTS" id="PR00344">
    <property type="entry name" value="BCTRLSENSOR"/>
</dbReference>
<dbReference type="GO" id="GO:0016020">
    <property type="term" value="C:membrane"/>
    <property type="evidence" value="ECO:0007669"/>
    <property type="project" value="UniProtKB-SubCell"/>
</dbReference>
<dbReference type="Proteomes" id="UP000253551">
    <property type="component" value="Unassembled WGS sequence"/>
</dbReference>
<dbReference type="Gene3D" id="3.30.565.10">
    <property type="entry name" value="Histidine kinase-like ATPase, C-terminal domain"/>
    <property type="match status" value="1"/>
</dbReference>
<evidence type="ECO:0000256" key="7">
    <source>
        <dbReference type="ARBA" id="ARBA00022741"/>
    </source>
</evidence>
<dbReference type="SMART" id="SM00388">
    <property type="entry name" value="HisKA"/>
    <property type="match status" value="1"/>
</dbReference>
<dbReference type="Pfam" id="PF13185">
    <property type="entry name" value="GAF_2"/>
    <property type="match status" value="1"/>
</dbReference>
<dbReference type="GO" id="GO:0006869">
    <property type="term" value="P:lipid transport"/>
    <property type="evidence" value="ECO:0007669"/>
    <property type="project" value="UniProtKB-KW"/>
</dbReference>
<dbReference type="SMART" id="SM00387">
    <property type="entry name" value="HATPase_c"/>
    <property type="match status" value="1"/>
</dbReference>
<feature type="compositionally biased region" description="Polar residues" evidence="15">
    <location>
        <begin position="2591"/>
        <end position="2604"/>
    </location>
</feature>
<dbReference type="InterPro" id="IPR029016">
    <property type="entry name" value="GAF-like_dom_sf"/>
</dbReference>
<keyword evidence="10" id="KW-0902">Two-component regulatory system</keyword>
<sequence length="2654" mass="300493">MSNSGSTGSYTDSSGPSILGDSLQIPNYHFKSPAIPSLVYGEHVDIMYGYRISNKKPVVAKVSANSLRLEREYYIMKRLFQLTDGGSFLVRPLEYIHLPSGMTVVIYADEGYNYLEHRRQSDETIKYNGGGLGDRVTKENYSYPQGLQILGPVFDLSTFLRFAIKCTDCLEFIHKNNVIHGEIRLSAFQWSGEDSARVKVWNFGSGSKSFENYLTSEGWRRTAHNIDTAESLRNLLAYMSPEQTGRTTYVPDHRSDIYSLGIVFFVLLTGKNPFEGGALDILNGIVSKKLPLINEIQLDVPEVVARIVERMTNKSPEDRYNSAYGVRSDLKECLKRLRVASESSQEMIEPFTYVASAKFDSRHKVPYSCILKSLSQILQQILSEPEDDKHSFYNHLKSHLGSQFCKIELLADLVPELRPLLEPVDSESSDDSVERIHIDNIEARVRFHNLFVEVFRALAQWKMVTLFLDDLHLADEASIELIESMIGSKLKILLFLTYREDEITEPLGKLLSNDIAVFHHFKIDLLDIESLISYVGDALHRPQETDRDTILPLTEIIYKKTRGNAFYTAQLLTTLEKKKLVFFNWEENEWDYNLAGIQQLVLTNDGAGREAELDISFLIARLRELPADGQRLLKWASFVGDTFSWNTIKYLMVHSDPDSEFSDTDSVFSDSTTQETEAFTVSSSSSNRISNRSLGTSSSYHSSSSTRDPINGLQAALQEGYILPLESDEFKWSHDRYSQAAMGLANPKSREKIHLKIVKYLLLEGSSDEMLIADHLLKCMPLLYESEDKDSYRKIFYEAGNKARLAGAHTMGLDFYKAAIALLDANPWTNQYSIAHFLYTNAVALSWVVGEYDTTEVYLDIIFENTTDPMDRVSAYRIQYKYYFGRQMHEEGALALHKCLKELGVKDFKYNYTKVELDAEFELVRVLIEKKGFEELKKIDGCEDNKMKAAMSVIEEMCTVAYWLGNQVEMSYLATKIVHMSIVNGMSQATGVAMIFMGLSAVEFYQMFKFGEELGSLGISMAEKFGTNYEKGRAGFLYANFLMMWKYHYREQVPWYRSSLRLSLSAGDRIYASFNHLHLVVTMFFSGENLANTLAEAEACYGDIHAWSSSVDTNILIMSIIRTIKSMQGHTYNTSSAEIFDGDDGFNDKNFVTESCRQSANPNVPMNWYDSFRMLPLVLYGHYETAISVGYMCIQGIHNHPCHRHTRLLLFLHSLAIIQKIRTETLSQEQVDVYMERVYQNQEILKVWADNSPINSSMWYTLVQAEITSLTNDIKTSISLYESAINQAREGGWFLELSICHEYVGAFYERFGINNAAYGLLKKAINLYVQHGSYGKANQLAVRYSALLSEFDDDRIEFHEVGIQTDPVPFLGPQSSWSTSSMAPVAVINEPLISEVIPPITTEQTLMTLDILDMASILKSSQVISSDIKFDSLLKSLMAIILENSGADCGAIVVKEEKYNICAYGSQQEGPMTFDPSRPLSEEDDLVSSRIVHHTINTHESVFIHNIEHDARFALGPWFEKSRKKSVICMPIIHKGSPLGCLIIEGSVGIFTQRHITVLSLLGQQMGISISNAILFKSVQRVTMANMRMIEMQKKALEDARRSKEAAVKATRLREIFLANMSHEIRTPFSGFYGMISLLADTELDSEQRDLVKTAKESCEILLQIIDDLLNFSKLQAGKMTLDLSPTVIEDVIADVVEMLIAMAIQKNINVVYLVAPDVPHIVMADGNHSRILINLLGNAIKFTHEGEIRIQCSLDKTKKESDDQVSLLFEVIDTGIGISNEQRKVLFEPFSQVDGSTTRKYGGTGLGLSICLQLVKLMGGTINVSSVPSKGSDFFFSICVSKPESPNAPVEGDSEDQKKLAQRIAPFKAIAISKYNATIEMIRHLLPGVHVDGVVQIEEFQALMKKNKYDIIVVGLFMNPENLDASSNWLENASKINKNALIVIMNYPSGGMVQRSRWIEPVSNERLICKTVRMAVPLRRYKLLKMIDEVLNKPMKPSNSNMTRSKTSTLITDEERALYSTMNILIAEDNPVAQKLLLKQLTRVGFKVECADNGLEAVNAWINHPLGYFSMAFFDHHMPKCDGVAATKRVREIEQEENRNVKLPIVALTADVQESAKQICINAGMNGYLTKPLNQKVLAEALRSYCSEEHQTISGQLYKVGWLRVQKGEITGDDDSSTIGDIVVSYISGNNHNQNNMSYFSVLKYNTLYLYDSERQLDCKEVITLNDYKVSIHPPELPDFELFSKTQYIKLENNKQSYYINCKLCIEKEDWYFAFIRAAKTTLPLLSVKQDKTHFDQSSMNHLINIIHSDEYHFQTQWFNALLGRIFLSVYRTQEIKKALYQKIVSKLDKINSKRPPFLGEITVRSVDPGHAVPRITHPKLLGISPTGELSAEANIHYDGCVRIEIETKLKWKYSDRLKPFTIDIILAITLESISGKVALKVKEPPTNRFWYAFYEPPKMKWKVEPVVWEKRVGYSMVVKAIETKIQEFIAETMVLPNWDDIVFFPTNTGGIFEEQEPPKETQEKKHRPKDEDLLITAKSLPELFQQQKVRSPLDPYSFPLSVSPPEDLSTCSTVSSLSDDSLQPDSLDIQPTPSKESAISDTSHVVRLRKSSSLALLNNPKTCPSTAVNILPAMAHREKRDLIDRNSIESCQ</sequence>
<evidence type="ECO:0000256" key="9">
    <source>
        <dbReference type="ARBA" id="ARBA00022840"/>
    </source>
</evidence>
<dbReference type="SUPFAM" id="SSF52172">
    <property type="entry name" value="CheY-like"/>
    <property type="match status" value="1"/>
</dbReference>
<dbReference type="InterPro" id="IPR036890">
    <property type="entry name" value="HATPase_C_sf"/>
</dbReference>
<evidence type="ECO:0000256" key="5">
    <source>
        <dbReference type="ARBA" id="ARBA00022553"/>
    </source>
</evidence>
<dbReference type="InterPro" id="IPR001849">
    <property type="entry name" value="PH_domain"/>
</dbReference>
<keyword evidence="6" id="KW-0808">Transferase</keyword>
<dbReference type="CDD" id="cd17546">
    <property type="entry name" value="REC_hyHK_CKI1_RcsC-like"/>
    <property type="match status" value="1"/>
</dbReference>
<dbReference type="CDD" id="cd21675">
    <property type="entry name" value="SMP_TEX2"/>
    <property type="match status" value="1"/>
</dbReference>
<dbReference type="InterPro" id="IPR003594">
    <property type="entry name" value="HATPase_dom"/>
</dbReference>
<evidence type="ECO:0000256" key="6">
    <source>
        <dbReference type="ARBA" id="ARBA00022679"/>
    </source>
</evidence>
<keyword evidence="5 14" id="KW-0597">Phosphoprotein</keyword>
<reference evidence="20 21" key="1">
    <citation type="journal article" date="2018" name="G3 (Bethesda)">
        <title>Phylogenetic and Phylogenomic Definition of Rhizopus Species.</title>
        <authorList>
            <person name="Gryganskyi A.P."/>
            <person name="Golan J."/>
            <person name="Dolatabadi S."/>
            <person name="Mondo S."/>
            <person name="Robb S."/>
            <person name="Idnurm A."/>
            <person name="Muszewska A."/>
            <person name="Steczkiewicz K."/>
            <person name="Masonjones S."/>
            <person name="Liao H.L."/>
            <person name="Gajdeczka M.T."/>
            <person name="Anike F."/>
            <person name="Vuek A."/>
            <person name="Anishchenko I.M."/>
            <person name="Voigt K."/>
            <person name="de Hoog G.S."/>
            <person name="Smith M.E."/>
            <person name="Heitman J."/>
            <person name="Vilgalys R."/>
            <person name="Stajich J.E."/>
        </authorList>
    </citation>
    <scope>NUCLEOTIDE SEQUENCE [LARGE SCALE GENOMIC DNA]</scope>
    <source>
        <strain evidence="20 21">LSU 92-RS-03</strain>
    </source>
</reference>
<evidence type="ECO:0000256" key="4">
    <source>
        <dbReference type="ARBA" id="ARBA00022448"/>
    </source>
</evidence>
<dbReference type="PROSITE" id="PS50109">
    <property type="entry name" value="HIS_KIN"/>
    <property type="match status" value="1"/>
</dbReference>
<dbReference type="InterPro" id="IPR011993">
    <property type="entry name" value="PH-like_dom_sf"/>
</dbReference>
<accession>A0A367KWM4</accession>
<dbReference type="SMART" id="SM00220">
    <property type="entry name" value="S_TKc"/>
    <property type="match status" value="1"/>
</dbReference>
<dbReference type="InterPro" id="IPR036097">
    <property type="entry name" value="HisK_dim/P_sf"/>
</dbReference>
<protein>
    <recommendedName>
        <fullName evidence="3">histidine kinase</fullName>
        <ecNumber evidence="3">2.7.13.3</ecNumber>
    </recommendedName>
</protein>
<dbReference type="SMART" id="SM00233">
    <property type="entry name" value="PH"/>
    <property type="match status" value="1"/>
</dbReference>
<dbReference type="PANTHER" id="PTHR45339:SF5">
    <property type="entry name" value="HISTIDINE KINASE"/>
    <property type="match status" value="1"/>
</dbReference>
<dbReference type="EMBL" id="PJQM01000119">
    <property type="protein sequence ID" value="RCI06613.1"/>
    <property type="molecule type" value="Genomic_DNA"/>
</dbReference>
<keyword evidence="8" id="KW-0418">Kinase</keyword>
<dbReference type="InterPro" id="IPR000719">
    <property type="entry name" value="Prot_kinase_dom"/>
</dbReference>
<feature type="compositionally biased region" description="Low complexity" evidence="15">
    <location>
        <begin position="2577"/>
        <end position="2590"/>
    </location>
</feature>
<evidence type="ECO:0000256" key="13">
    <source>
        <dbReference type="ARBA" id="ARBA00023136"/>
    </source>
</evidence>
<evidence type="ECO:0000313" key="21">
    <source>
        <dbReference type="Proteomes" id="UP000253551"/>
    </source>
</evidence>
<evidence type="ECO:0000259" key="18">
    <source>
        <dbReference type="PROSITE" id="PS50110"/>
    </source>
</evidence>
<dbReference type="Pfam" id="PF00069">
    <property type="entry name" value="Pkinase"/>
    <property type="match status" value="1"/>
</dbReference>
<dbReference type="GO" id="GO:0005524">
    <property type="term" value="F:ATP binding"/>
    <property type="evidence" value="ECO:0007669"/>
    <property type="project" value="UniProtKB-KW"/>
</dbReference>
<dbReference type="Pfam" id="PF00072">
    <property type="entry name" value="Response_reg"/>
    <property type="match status" value="1"/>
</dbReference>
<feature type="modified residue" description="4-aspartylphosphate" evidence="14">
    <location>
        <position position="2076"/>
    </location>
</feature>
<dbReference type="Gene3D" id="3.40.50.2300">
    <property type="match status" value="1"/>
</dbReference>
<comment type="subcellular location">
    <subcellularLocation>
        <location evidence="2">Membrane</location>
    </subcellularLocation>
</comment>
<evidence type="ECO:0000256" key="10">
    <source>
        <dbReference type="ARBA" id="ARBA00023012"/>
    </source>
</evidence>
<feature type="domain" description="Histidine kinase" evidence="17">
    <location>
        <begin position="1620"/>
        <end position="1843"/>
    </location>
</feature>
<dbReference type="SUPFAM" id="SSF50729">
    <property type="entry name" value="PH domain-like"/>
    <property type="match status" value="1"/>
</dbReference>
<dbReference type="CDD" id="cd16922">
    <property type="entry name" value="HATPase_EvgS-ArcB-TorS-like"/>
    <property type="match status" value="1"/>
</dbReference>
<feature type="domain" description="Protein kinase" evidence="16">
    <location>
        <begin position="1"/>
        <end position="334"/>
    </location>
</feature>
<comment type="catalytic activity">
    <reaction evidence="1">
        <text>ATP + protein L-histidine = ADP + protein N-phospho-L-histidine.</text>
        <dbReference type="EC" id="2.7.13.3"/>
    </reaction>
</comment>
<dbReference type="FunFam" id="3.30.565.10:FF:000010">
    <property type="entry name" value="Sensor histidine kinase RcsC"/>
    <property type="match status" value="1"/>
</dbReference>
<dbReference type="GO" id="GO:0008289">
    <property type="term" value="F:lipid binding"/>
    <property type="evidence" value="ECO:0007669"/>
    <property type="project" value="UniProtKB-KW"/>
</dbReference>
<dbReference type="InterPro" id="IPR003018">
    <property type="entry name" value="GAF"/>
</dbReference>
<dbReference type="PANTHER" id="PTHR45339">
    <property type="entry name" value="HYBRID SIGNAL TRANSDUCTION HISTIDINE KINASE J"/>
    <property type="match status" value="1"/>
</dbReference>
<evidence type="ECO:0000256" key="15">
    <source>
        <dbReference type="SAM" id="MobiDB-lite"/>
    </source>
</evidence>
<dbReference type="Gene3D" id="1.10.287.130">
    <property type="match status" value="1"/>
</dbReference>
<dbReference type="PROSITE" id="PS51847">
    <property type="entry name" value="SMP"/>
    <property type="match status" value="1"/>
</dbReference>
<evidence type="ECO:0000256" key="14">
    <source>
        <dbReference type="PROSITE-ProRule" id="PRU00169"/>
    </source>
</evidence>
<dbReference type="SUPFAM" id="SSF55781">
    <property type="entry name" value="GAF domain-like"/>
    <property type="match status" value="1"/>
</dbReference>
<dbReference type="PROSITE" id="PS50110">
    <property type="entry name" value="RESPONSE_REGULATORY"/>
    <property type="match status" value="1"/>
</dbReference>
<evidence type="ECO:0000256" key="2">
    <source>
        <dbReference type="ARBA" id="ARBA00004370"/>
    </source>
</evidence>
<evidence type="ECO:0000256" key="8">
    <source>
        <dbReference type="ARBA" id="ARBA00022777"/>
    </source>
</evidence>
<name>A0A367KWM4_RHIST</name>
<evidence type="ECO:0000259" key="16">
    <source>
        <dbReference type="PROSITE" id="PS50011"/>
    </source>
</evidence>
<dbReference type="Gene3D" id="3.30.450.40">
    <property type="match status" value="1"/>
</dbReference>
<dbReference type="SMART" id="SM00448">
    <property type="entry name" value="REC"/>
    <property type="match status" value="1"/>
</dbReference>